<evidence type="ECO:0000313" key="1">
    <source>
        <dbReference type="EMBL" id="TWB25620.1"/>
    </source>
</evidence>
<dbReference type="EMBL" id="VITO01000009">
    <property type="protein sequence ID" value="TWB25620.1"/>
    <property type="molecule type" value="Genomic_DNA"/>
</dbReference>
<reference evidence="1 2" key="1">
    <citation type="submission" date="2019-06" db="EMBL/GenBank/DDBJ databases">
        <title>Genomic Encyclopedia of Type Strains, Phase IV (KMG-V): Genome sequencing to study the core and pangenomes of soil and plant-associated prokaryotes.</title>
        <authorList>
            <person name="Whitman W."/>
        </authorList>
    </citation>
    <scope>NUCLEOTIDE SEQUENCE [LARGE SCALE GENOMIC DNA]</scope>
    <source>
        <strain evidence="1 2">BR 11865</strain>
    </source>
</reference>
<protein>
    <submittedName>
        <fullName evidence="1">Uncharacterized protein</fullName>
    </submittedName>
</protein>
<organism evidence="1 2">
    <name type="scientific">Nitrospirillum amazonense</name>
    <dbReference type="NCBI Taxonomy" id="28077"/>
    <lineage>
        <taxon>Bacteria</taxon>
        <taxon>Pseudomonadati</taxon>
        <taxon>Pseudomonadota</taxon>
        <taxon>Alphaproteobacteria</taxon>
        <taxon>Rhodospirillales</taxon>
        <taxon>Azospirillaceae</taxon>
        <taxon>Nitrospirillum</taxon>
    </lineage>
</organism>
<evidence type="ECO:0000313" key="2">
    <source>
        <dbReference type="Proteomes" id="UP000316545"/>
    </source>
</evidence>
<sequence>MSTPDIPTSLLITAAEPDQVSLLVADLAHLYGTRVRVTSRFTESSDPAAPSLHCAAVEIVGRDPWLPSLSGAAA</sequence>
<dbReference type="AlphaFoldDB" id="A0A560FVW2"/>
<name>A0A560FVW2_9PROT</name>
<dbReference type="Proteomes" id="UP000316545">
    <property type="component" value="Unassembled WGS sequence"/>
</dbReference>
<accession>A0A560FVW2</accession>
<comment type="caution">
    <text evidence="1">The sequence shown here is derived from an EMBL/GenBank/DDBJ whole genome shotgun (WGS) entry which is preliminary data.</text>
</comment>
<proteinExistence type="predicted"/>
<gene>
    <name evidence="1" type="ORF">FBZ88_10917</name>
</gene>
<keyword evidence="2" id="KW-1185">Reference proteome</keyword>